<evidence type="ECO:0000256" key="7">
    <source>
        <dbReference type="SAM" id="Phobius"/>
    </source>
</evidence>
<evidence type="ECO:0000256" key="3">
    <source>
        <dbReference type="ARBA" id="ARBA00022692"/>
    </source>
</evidence>
<dbReference type="PANTHER" id="PTHR30625:SF11">
    <property type="entry name" value="MOTA_TOLQ_EXBB PROTON CHANNEL DOMAIN-CONTAINING PROTEIN"/>
    <property type="match status" value="1"/>
</dbReference>
<dbReference type="InterPro" id="IPR050790">
    <property type="entry name" value="ExbB/TolQ_transport"/>
</dbReference>
<evidence type="ECO:0000313" key="9">
    <source>
        <dbReference type="EMBL" id="SFO55944.1"/>
    </source>
</evidence>
<keyword evidence="4 7" id="KW-1133">Transmembrane helix</keyword>
<keyword evidence="3 7" id="KW-0812">Transmembrane</keyword>
<dbReference type="STRING" id="655353.SAMN04488056_10867"/>
<evidence type="ECO:0000256" key="6">
    <source>
        <dbReference type="RuleBase" id="RU004057"/>
    </source>
</evidence>
<proteinExistence type="inferred from homology"/>
<accession>A0A1I5I5R2</accession>
<name>A0A1I5I5R2_9HYPH</name>
<dbReference type="Proteomes" id="UP000199236">
    <property type="component" value="Unassembled WGS sequence"/>
</dbReference>
<comment type="subcellular location">
    <subcellularLocation>
        <location evidence="1">Cell membrane</location>
        <topology evidence="1">Multi-pass membrane protein</topology>
    </subcellularLocation>
    <subcellularLocation>
        <location evidence="6">Membrane</location>
        <topology evidence="6">Multi-pass membrane protein</topology>
    </subcellularLocation>
</comment>
<gene>
    <name evidence="9" type="ORF">SAMN04488056_10867</name>
</gene>
<keyword evidence="2" id="KW-1003">Cell membrane</keyword>
<dbReference type="AlphaFoldDB" id="A0A1I5I5R2"/>
<keyword evidence="10" id="KW-1185">Reference proteome</keyword>
<comment type="similarity">
    <text evidence="6">Belongs to the exbB/tolQ family.</text>
</comment>
<evidence type="ECO:0000256" key="4">
    <source>
        <dbReference type="ARBA" id="ARBA00022989"/>
    </source>
</evidence>
<dbReference type="EMBL" id="FOVR01000008">
    <property type="protein sequence ID" value="SFO55944.1"/>
    <property type="molecule type" value="Genomic_DNA"/>
</dbReference>
<evidence type="ECO:0000256" key="5">
    <source>
        <dbReference type="ARBA" id="ARBA00023136"/>
    </source>
</evidence>
<keyword evidence="5 7" id="KW-0472">Membrane</keyword>
<feature type="domain" description="MotA/TolQ/ExbB proton channel" evidence="8">
    <location>
        <begin position="130"/>
        <end position="250"/>
    </location>
</feature>
<reference evidence="9 10" key="1">
    <citation type="submission" date="2016-10" db="EMBL/GenBank/DDBJ databases">
        <authorList>
            <person name="de Groot N.N."/>
        </authorList>
    </citation>
    <scope>NUCLEOTIDE SEQUENCE [LARGE SCALE GENOMIC DNA]</scope>
    <source>
        <strain evidence="9 10">CGMCC 1.9157</strain>
    </source>
</reference>
<evidence type="ECO:0000256" key="1">
    <source>
        <dbReference type="ARBA" id="ARBA00004651"/>
    </source>
</evidence>
<dbReference type="Pfam" id="PF01618">
    <property type="entry name" value="MotA_ExbB"/>
    <property type="match status" value="1"/>
</dbReference>
<keyword evidence="6" id="KW-0813">Transport</keyword>
<dbReference type="PANTHER" id="PTHR30625">
    <property type="entry name" value="PROTEIN TOLQ"/>
    <property type="match status" value="1"/>
</dbReference>
<feature type="transmembrane region" description="Helical" evidence="7">
    <location>
        <begin position="171"/>
        <end position="192"/>
    </location>
</feature>
<dbReference type="InterPro" id="IPR002898">
    <property type="entry name" value="MotA_ExbB_proton_chnl"/>
</dbReference>
<dbReference type="GO" id="GO:0005886">
    <property type="term" value="C:plasma membrane"/>
    <property type="evidence" value="ECO:0007669"/>
    <property type="project" value="UniProtKB-SubCell"/>
</dbReference>
<keyword evidence="6" id="KW-0653">Protein transport</keyword>
<evidence type="ECO:0000313" key="10">
    <source>
        <dbReference type="Proteomes" id="UP000199236"/>
    </source>
</evidence>
<dbReference type="GO" id="GO:0017038">
    <property type="term" value="P:protein import"/>
    <property type="evidence" value="ECO:0007669"/>
    <property type="project" value="TreeGrafter"/>
</dbReference>
<evidence type="ECO:0000256" key="2">
    <source>
        <dbReference type="ARBA" id="ARBA00022475"/>
    </source>
</evidence>
<dbReference type="RefSeq" id="WP_210186764.1">
    <property type="nucleotide sequence ID" value="NZ_FOVR01000008.1"/>
</dbReference>
<feature type="transmembrane region" description="Helical" evidence="7">
    <location>
        <begin position="212"/>
        <end position="239"/>
    </location>
</feature>
<sequence>MTESATGAASDLATTIAQTSQTMGQSSEVRPAMDVVGDAVGNAPADTSSSFDLNALWGQIHSMIDMGGPVVMLLAVLSVLSLSVILYKLWQFSFIGIGRHSRARKAIGLWRAGHREDALALLDKGKSPVTIVVAHAMRGQVNHPDKQALIREDIERVALQSLSQTRVMLRFLETVGQISPLLGLFGTVIGMIEAFQRLQEAGATVDPSVLAGGIWVALLTTAVGLAVAIPASLFADWFASRVEREQSMMEELVTAVLTGQLTDKASAAHHAGAASGHGGLGYAT</sequence>
<evidence type="ECO:0000259" key="8">
    <source>
        <dbReference type="Pfam" id="PF01618"/>
    </source>
</evidence>
<protein>
    <submittedName>
        <fullName evidence="9">Outer membrane transport energization protein ExbB</fullName>
    </submittedName>
</protein>
<organism evidence="9 10">
    <name type="scientific">Cohaesibacter marisflavi</name>
    <dbReference type="NCBI Taxonomy" id="655353"/>
    <lineage>
        <taxon>Bacteria</taxon>
        <taxon>Pseudomonadati</taxon>
        <taxon>Pseudomonadota</taxon>
        <taxon>Alphaproteobacteria</taxon>
        <taxon>Hyphomicrobiales</taxon>
        <taxon>Cohaesibacteraceae</taxon>
    </lineage>
</organism>
<feature type="transmembrane region" description="Helical" evidence="7">
    <location>
        <begin position="70"/>
        <end position="90"/>
    </location>
</feature>